<protein>
    <submittedName>
        <fullName evidence="2">Uncharacterized protein</fullName>
    </submittedName>
</protein>
<dbReference type="InterPro" id="IPR052797">
    <property type="entry name" value="RegFact_GeneExpr_CellDeath"/>
</dbReference>
<proteinExistence type="predicted"/>
<sequence>INHIRHSHPDISVKEPIIKTFQTFEEFLQWKDSEEESTCSYFTQKNGMSNHDKISNLYYYCQHDGSAKDHSVRKTNKCARRGRVKAGHFCIAKMKVWEDKNKTFVLQYFPTHSHQYGPKHLNYNTLPESTSTSINEEIAEEVSPIEVFKTITPTYAYRNRENVKSIRGNLLTKQRIREKARRLYMSLRLNKGSANPKLHPLLTRGKPIFRIHKLNEDLDQCNEHLLHPTEENNASDRFNSIVSRLETNMSVINNFVASAKQKKVEEHVLSHFDSVLSNLVLQLQSYESDKSYKMQVNHMELVTFRPQEKLKTQLSQYLAFKMPKCKRKTQPDSVDVDESK</sequence>
<gene>
    <name evidence="2" type="ORF">g.39783</name>
    <name evidence="1" type="ORF">g.39784</name>
</gene>
<name>A0A1B6I417_9HEMI</name>
<feature type="non-terminal residue" evidence="2">
    <location>
        <position position="1"/>
    </location>
</feature>
<evidence type="ECO:0000313" key="1">
    <source>
        <dbReference type="EMBL" id="JAS77057.1"/>
    </source>
</evidence>
<organism evidence="2">
    <name type="scientific">Homalodisca liturata</name>
    <dbReference type="NCBI Taxonomy" id="320908"/>
    <lineage>
        <taxon>Eukaryota</taxon>
        <taxon>Metazoa</taxon>
        <taxon>Ecdysozoa</taxon>
        <taxon>Arthropoda</taxon>
        <taxon>Hexapoda</taxon>
        <taxon>Insecta</taxon>
        <taxon>Pterygota</taxon>
        <taxon>Neoptera</taxon>
        <taxon>Paraneoptera</taxon>
        <taxon>Hemiptera</taxon>
        <taxon>Auchenorrhyncha</taxon>
        <taxon>Membracoidea</taxon>
        <taxon>Cicadellidae</taxon>
        <taxon>Cicadellinae</taxon>
        <taxon>Proconiini</taxon>
        <taxon>Homalodisca</taxon>
    </lineage>
</organism>
<dbReference type="EMBL" id="GECU01030649">
    <property type="protein sequence ID" value="JAS77057.1"/>
    <property type="molecule type" value="Transcribed_RNA"/>
</dbReference>
<dbReference type="AlphaFoldDB" id="A0A1B6I417"/>
<dbReference type="EMBL" id="GECU01026066">
    <property type="protein sequence ID" value="JAS81640.1"/>
    <property type="molecule type" value="Transcribed_RNA"/>
</dbReference>
<evidence type="ECO:0000313" key="2">
    <source>
        <dbReference type="EMBL" id="JAS81640.1"/>
    </source>
</evidence>
<accession>A0A1B6I417</accession>
<dbReference type="PANTHER" id="PTHR33936:SF25">
    <property type="entry name" value="C2H2-TYPE DOMAIN-CONTAINING PROTEIN"/>
    <property type="match status" value="1"/>
</dbReference>
<reference evidence="2" key="1">
    <citation type="submission" date="2015-11" db="EMBL/GenBank/DDBJ databases">
        <title>De novo transcriptome assembly of four potential Pierce s Disease insect vectors from Arizona vineyards.</title>
        <authorList>
            <person name="Tassone E.E."/>
        </authorList>
    </citation>
    <scope>NUCLEOTIDE SEQUENCE</scope>
</reference>
<dbReference type="PANTHER" id="PTHR33936">
    <property type="entry name" value="PROTEIN CBG17840"/>
    <property type="match status" value="1"/>
</dbReference>